<protein>
    <recommendedName>
        <fullName evidence="3">Restriction endonuclease</fullName>
    </recommendedName>
</protein>
<comment type="caution">
    <text evidence="1">The sequence shown here is derived from an EMBL/GenBank/DDBJ whole genome shotgun (WGS) entry which is preliminary data.</text>
</comment>
<accession>A0ABW6YTR4</accession>
<name>A0ABW6YTR4_9ACTN</name>
<dbReference type="Proteomes" id="UP001603418">
    <property type="component" value="Unassembled WGS sequence"/>
</dbReference>
<sequence length="452" mass="49639">MLLMISKSAQPDKHPVDALKKLTDSLSDQYHPTVNPLLSRQAELFGVPVRSLQSTPRDGFRRTSYIDEDVVGAELYAKGSTLIAIRLIEITRARAHRDENGKIVSKESTACYLSVAYAGPTLDDNVMDEFEGHVKAVWGVELREDNQPSRKLSEIENLGQGGKAEEPTEQDVKCAAILSDKATRVLAIAIKSSSGLLLSDAPKQIPQKDRGRLDEVVQSLIAAGVVETEIVVICSKTGSQVNRLPNMGVLQRLDEQNVRCSCGKSLSLEKAEEALSVTEYGRTMLDGSRWLSVLVLQNLTDLGVSIENIRMEQEYAGEEVDCVAEVYGRLALFELKDKQFNLGNAYSFGAKVGIFRPDYPVIVTTEKVGSDARDHFVRSAQRGKRSQRFSVSDSETVNNIRFIEGMSALRRGLEEIVTSISIEAFAPFVQSALNFSTTSPGAILSAWAGKDH</sequence>
<evidence type="ECO:0008006" key="3">
    <source>
        <dbReference type="Google" id="ProtNLM"/>
    </source>
</evidence>
<keyword evidence="2" id="KW-1185">Reference proteome</keyword>
<reference evidence="1 2" key="1">
    <citation type="submission" date="2024-10" db="EMBL/GenBank/DDBJ databases">
        <title>The Natural Products Discovery Center: Release of the First 8490 Sequenced Strains for Exploring Actinobacteria Biosynthetic Diversity.</title>
        <authorList>
            <person name="Kalkreuter E."/>
            <person name="Kautsar S.A."/>
            <person name="Yang D."/>
            <person name="Bader C.D."/>
            <person name="Teijaro C.N."/>
            <person name="Fluegel L."/>
            <person name="Davis C.M."/>
            <person name="Simpson J.R."/>
            <person name="Lauterbach L."/>
            <person name="Steele A.D."/>
            <person name="Gui C."/>
            <person name="Meng S."/>
            <person name="Li G."/>
            <person name="Viehrig K."/>
            <person name="Ye F."/>
            <person name="Su P."/>
            <person name="Kiefer A.F."/>
            <person name="Nichols A."/>
            <person name="Cepeda A.J."/>
            <person name="Yan W."/>
            <person name="Fan B."/>
            <person name="Jiang Y."/>
            <person name="Adhikari A."/>
            <person name="Zheng C.-J."/>
            <person name="Schuster L."/>
            <person name="Cowan T.M."/>
            <person name="Smanski M.J."/>
            <person name="Chevrette M.G."/>
            <person name="De Carvalho L.P.S."/>
            <person name="Shen B."/>
        </authorList>
    </citation>
    <scope>NUCLEOTIDE SEQUENCE [LARGE SCALE GENOMIC DNA]</scope>
    <source>
        <strain evidence="1 2">NPDC013366</strain>
    </source>
</reference>
<gene>
    <name evidence="1" type="ORF">ACF1HC_11630</name>
</gene>
<proteinExistence type="predicted"/>
<organism evidence="1 2">
    <name type="scientific">Streptomyces eurythermus</name>
    <dbReference type="NCBI Taxonomy" id="42237"/>
    <lineage>
        <taxon>Bacteria</taxon>
        <taxon>Bacillati</taxon>
        <taxon>Actinomycetota</taxon>
        <taxon>Actinomycetes</taxon>
        <taxon>Kitasatosporales</taxon>
        <taxon>Streptomycetaceae</taxon>
        <taxon>Streptomyces</taxon>
    </lineage>
</organism>
<dbReference type="EMBL" id="JBICBM010000005">
    <property type="protein sequence ID" value="MFF9882241.1"/>
    <property type="molecule type" value="Genomic_DNA"/>
</dbReference>
<dbReference type="RefSeq" id="WP_157855553.1">
    <property type="nucleotide sequence ID" value="NZ_JBFACJ010000002.1"/>
</dbReference>
<evidence type="ECO:0000313" key="2">
    <source>
        <dbReference type="Proteomes" id="UP001603418"/>
    </source>
</evidence>
<evidence type="ECO:0000313" key="1">
    <source>
        <dbReference type="EMBL" id="MFF9882241.1"/>
    </source>
</evidence>